<sequence>MKYKIVSIVLILVLGIFLLIEVNTNKRVSITDIEMQLNDLQKEKKQLLLQIDELKNELKIRDEKASNPTNIKEDNIKYYVLDKTKYHGYGASLVNTVVRLLPNSKSSVISKIRANDTFEIISEVNAEGDNWLLIRVLDINMYGYIKNANIKLVDRVLYEQTSEWDFSGIHLGDPFIKAIDIFGNDYILKYIYEYRNIYIASFNVDKNAETEFHYDPVSKVINRLWTVDPRIKVNDFISVGENIQDVISKIDMDIEYTLNKKNRELILEDSVGYSLVIYFDESELISAIIYRINKFDV</sequence>
<protein>
    <recommendedName>
        <fullName evidence="4">SH3 domain-containing protein</fullName>
    </recommendedName>
</protein>
<keyword evidence="1" id="KW-0175">Coiled coil</keyword>
<proteinExistence type="predicted"/>
<dbReference type="CDD" id="cd14686">
    <property type="entry name" value="bZIP"/>
    <property type="match status" value="1"/>
</dbReference>
<evidence type="ECO:0000256" key="1">
    <source>
        <dbReference type="SAM" id="Coils"/>
    </source>
</evidence>
<feature type="coiled-coil region" evidence="1">
    <location>
        <begin position="30"/>
        <end position="64"/>
    </location>
</feature>
<organism evidence="2 3">
    <name type="scientific">Vallitalea guaymasensis</name>
    <dbReference type="NCBI Taxonomy" id="1185412"/>
    <lineage>
        <taxon>Bacteria</taxon>
        <taxon>Bacillati</taxon>
        <taxon>Bacillota</taxon>
        <taxon>Clostridia</taxon>
        <taxon>Lachnospirales</taxon>
        <taxon>Vallitaleaceae</taxon>
        <taxon>Vallitalea</taxon>
    </lineage>
</organism>
<evidence type="ECO:0000313" key="3">
    <source>
        <dbReference type="Proteomes" id="UP000677305"/>
    </source>
</evidence>
<evidence type="ECO:0008006" key="4">
    <source>
        <dbReference type="Google" id="ProtNLM"/>
    </source>
</evidence>
<evidence type="ECO:0000313" key="2">
    <source>
        <dbReference type="EMBL" id="QUH30520.1"/>
    </source>
</evidence>
<dbReference type="Proteomes" id="UP000677305">
    <property type="component" value="Chromosome"/>
</dbReference>
<gene>
    <name evidence="2" type="ORF">HYG85_17035</name>
</gene>
<dbReference type="AlphaFoldDB" id="A0A8J8SDI1"/>
<name>A0A8J8SDI1_9FIRM</name>
<keyword evidence="3" id="KW-1185">Reference proteome</keyword>
<reference evidence="2 3" key="1">
    <citation type="submission" date="2020-07" db="EMBL/GenBank/DDBJ databases">
        <title>Vallitalea guaymasensis genome.</title>
        <authorList>
            <person name="Postec A."/>
        </authorList>
    </citation>
    <scope>NUCLEOTIDE SEQUENCE [LARGE SCALE GENOMIC DNA]</scope>
    <source>
        <strain evidence="2 3">Ra1766G1</strain>
    </source>
</reference>
<dbReference type="KEGG" id="vgu:HYG85_17035"/>
<accession>A0A8J8SDI1</accession>
<dbReference type="RefSeq" id="WP_212690677.1">
    <property type="nucleotide sequence ID" value="NZ_CP058561.1"/>
</dbReference>
<dbReference type="EMBL" id="CP058561">
    <property type="protein sequence ID" value="QUH30520.1"/>
    <property type="molecule type" value="Genomic_DNA"/>
</dbReference>